<gene>
    <name evidence="3" type="ORF">WKW82_26790</name>
</gene>
<dbReference type="RefSeq" id="WP_340345551.1">
    <property type="nucleotide sequence ID" value="NZ_JBBKZT010000014.1"/>
</dbReference>
<dbReference type="Proteomes" id="UP001385892">
    <property type="component" value="Unassembled WGS sequence"/>
</dbReference>
<keyword evidence="4" id="KW-1185">Reference proteome</keyword>
<evidence type="ECO:0000313" key="4">
    <source>
        <dbReference type="Proteomes" id="UP001385892"/>
    </source>
</evidence>
<dbReference type="Gene3D" id="3.40.30.10">
    <property type="entry name" value="Glutaredoxin"/>
    <property type="match status" value="1"/>
</dbReference>
<sequence>MKRRNLLCAGMAALPALCIGTTAHAHNSAGEVRPPLLAPDIKVTPNTGSALPLRDLLRGKATALQLMFTGCSSICPIQGALFAQVQAALPRGDASLQLLSASIDPLGDDPKALNAWLGRFQAGPRWSAFAPAPASLDPWLDFLAGRAVGPDKHTSQVYFFDRQGRLVLRTVDFPQPAEVARLLAQLATMPLK</sequence>
<accession>A0ABU8WRU0</accession>
<name>A0ABU8WRU0_9BURK</name>
<dbReference type="Pfam" id="PF02630">
    <property type="entry name" value="SCO1-SenC"/>
    <property type="match status" value="1"/>
</dbReference>
<evidence type="ECO:0000256" key="1">
    <source>
        <dbReference type="ARBA" id="ARBA00010996"/>
    </source>
</evidence>
<feature type="signal peptide" evidence="2">
    <location>
        <begin position="1"/>
        <end position="25"/>
    </location>
</feature>
<dbReference type="InterPro" id="IPR003782">
    <property type="entry name" value="SCO1/SenC"/>
</dbReference>
<evidence type="ECO:0000256" key="2">
    <source>
        <dbReference type="SAM" id="SignalP"/>
    </source>
</evidence>
<feature type="chain" id="PRO_5046985293" evidence="2">
    <location>
        <begin position="26"/>
        <end position="192"/>
    </location>
</feature>
<dbReference type="EMBL" id="JBBKZT010000014">
    <property type="protein sequence ID" value="MEJ8850272.1"/>
    <property type="molecule type" value="Genomic_DNA"/>
</dbReference>
<dbReference type="InterPro" id="IPR036249">
    <property type="entry name" value="Thioredoxin-like_sf"/>
</dbReference>
<dbReference type="SUPFAM" id="SSF52833">
    <property type="entry name" value="Thioredoxin-like"/>
    <property type="match status" value="1"/>
</dbReference>
<evidence type="ECO:0000313" key="3">
    <source>
        <dbReference type="EMBL" id="MEJ8850272.1"/>
    </source>
</evidence>
<protein>
    <submittedName>
        <fullName evidence="3">SCO family protein</fullName>
    </submittedName>
</protein>
<reference evidence="3 4" key="1">
    <citation type="submission" date="2024-03" db="EMBL/GenBank/DDBJ databases">
        <title>Novel species of the genus Variovorax.</title>
        <authorList>
            <person name="Liu Q."/>
            <person name="Xin Y.-H."/>
        </authorList>
    </citation>
    <scope>NUCLEOTIDE SEQUENCE [LARGE SCALE GENOMIC DNA]</scope>
    <source>
        <strain evidence="3 4">KACC 18900</strain>
    </source>
</reference>
<keyword evidence="2" id="KW-0732">Signal</keyword>
<organism evidence="3 4">
    <name type="scientific">Variovorax rhizosphaerae</name>
    <dbReference type="NCBI Taxonomy" id="1836200"/>
    <lineage>
        <taxon>Bacteria</taxon>
        <taxon>Pseudomonadati</taxon>
        <taxon>Pseudomonadota</taxon>
        <taxon>Betaproteobacteria</taxon>
        <taxon>Burkholderiales</taxon>
        <taxon>Comamonadaceae</taxon>
        <taxon>Variovorax</taxon>
    </lineage>
</organism>
<comment type="caution">
    <text evidence="3">The sequence shown here is derived from an EMBL/GenBank/DDBJ whole genome shotgun (WGS) entry which is preliminary data.</text>
</comment>
<proteinExistence type="inferred from homology"/>
<dbReference type="CDD" id="cd02968">
    <property type="entry name" value="SCO"/>
    <property type="match status" value="1"/>
</dbReference>
<comment type="similarity">
    <text evidence="1">Belongs to the SCO1/2 family.</text>
</comment>